<proteinExistence type="predicted"/>
<evidence type="ECO:0000313" key="3">
    <source>
        <dbReference type="Proteomes" id="UP001259832"/>
    </source>
</evidence>
<accession>A0AAD9GIW8</accession>
<dbReference type="GO" id="GO:0005737">
    <property type="term" value="C:cytoplasm"/>
    <property type="evidence" value="ECO:0007669"/>
    <property type="project" value="TreeGrafter"/>
</dbReference>
<keyword evidence="3" id="KW-1185">Reference proteome</keyword>
<dbReference type="PANTHER" id="PTHR13601:SF2">
    <property type="entry name" value="GAMETOGENETIN-BINDING PROTEIN 2"/>
    <property type="match status" value="1"/>
</dbReference>
<feature type="compositionally biased region" description="Low complexity" evidence="1">
    <location>
        <begin position="145"/>
        <end position="161"/>
    </location>
</feature>
<dbReference type="AlphaFoldDB" id="A0AAD9GIW8"/>
<dbReference type="GO" id="GO:0005634">
    <property type="term" value="C:nucleus"/>
    <property type="evidence" value="ECO:0007669"/>
    <property type="project" value="TreeGrafter"/>
</dbReference>
<comment type="caution">
    <text evidence="2">The sequence shown here is derived from an EMBL/GenBank/DDBJ whole genome shotgun (WGS) entry which is preliminary data.</text>
</comment>
<sequence>MSRADQEVVGDWGDRHARTIAEAQDEVLICLGMVIWDKMQSLWTKSRSEKRSEELLVHCAVSTLRRNFDVAVEALHGEEMMEQLLAEEDDESRRLAKKKEKRKEKKKKRKTASKQKQADRSESEKSSQVEKQKTKQTKTRKQSDSSKTVTSQSSTNSISSQCDDDDLSISSSMDPTGPHQCDSTCDEPCLRGNLTYDERMEWQLLSSMGWDASNQFTSSLPELDVDTDDENHGIPEDEIRFWKQNRSSLVRRRMAQRQKLQERFDQFVLRATSLDG</sequence>
<name>A0AAD9GIW8_9STRA</name>
<dbReference type="InterPro" id="IPR026073">
    <property type="entry name" value="GGNBP2"/>
</dbReference>
<protein>
    <submittedName>
        <fullName evidence="2">Gametogenetin-binding protein 2</fullName>
    </submittedName>
</protein>
<feature type="compositionally biased region" description="Basic residues" evidence="1">
    <location>
        <begin position="95"/>
        <end position="113"/>
    </location>
</feature>
<feature type="region of interest" description="Disordered" evidence="1">
    <location>
        <begin position="86"/>
        <end position="186"/>
    </location>
</feature>
<organism evidence="2 3">
    <name type="scientific">Phytophthora citrophthora</name>
    <dbReference type="NCBI Taxonomy" id="4793"/>
    <lineage>
        <taxon>Eukaryota</taxon>
        <taxon>Sar</taxon>
        <taxon>Stramenopiles</taxon>
        <taxon>Oomycota</taxon>
        <taxon>Peronosporomycetes</taxon>
        <taxon>Peronosporales</taxon>
        <taxon>Peronosporaceae</taxon>
        <taxon>Phytophthora</taxon>
    </lineage>
</organism>
<feature type="compositionally biased region" description="Basic and acidic residues" evidence="1">
    <location>
        <begin position="116"/>
        <end position="133"/>
    </location>
</feature>
<evidence type="ECO:0000256" key="1">
    <source>
        <dbReference type="SAM" id="MobiDB-lite"/>
    </source>
</evidence>
<gene>
    <name evidence="2" type="ORF">P3T76_008688</name>
</gene>
<reference evidence="2" key="1">
    <citation type="submission" date="2023-08" db="EMBL/GenBank/DDBJ databases">
        <title>Reference Genome Resource for the Citrus Pathogen Phytophthora citrophthora.</title>
        <authorList>
            <person name="Moller H."/>
            <person name="Coetzee B."/>
            <person name="Rose L.J."/>
            <person name="Van Niekerk J.M."/>
        </authorList>
    </citation>
    <scope>NUCLEOTIDE SEQUENCE</scope>
    <source>
        <strain evidence="2">STE-U-9442</strain>
    </source>
</reference>
<dbReference type="EMBL" id="JASMQC010000016">
    <property type="protein sequence ID" value="KAK1939304.1"/>
    <property type="molecule type" value="Genomic_DNA"/>
</dbReference>
<dbReference type="Proteomes" id="UP001259832">
    <property type="component" value="Unassembled WGS sequence"/>
</dbReference>
<evidence type="ECO:0000313" key="2">
    <source>
        <dbReference type="EMBL" id="KAK1939304.1"/>
    </source>
</evidence>
<dbReference type="PANTHER" id="PTHR13601">
    <property type="entry name" value="GAMETOGENETIN-BINDING PROTEIN 2"/>
    <property type="match status" value="1"/>
</dbReference>